<dbReference type="RefSeq" id="WP_190241535.1">
    <property type="nucleotide sequence ID" value="NZ_CP014205.2"/>
</dbReference>
<name>A0ABN5FLY8_9PSED</name>
<evidence type="ECO:0000313" key="2">
    <source>
        <dbReference type="Proteomes" id="UP000075187"/>
    </source>
</evidence>
<organism evidence="1 2">
    <name type="scientific">Pseudomonas glycinae</name>
    <dbReference type="NCBI Taxonomy" id="1785145"/>
    <lineage>
        <taxon>Bacteria</taxon>
        <taxon>Pseudomonadati</taxon>
        <taxon>Pseudomonadota</taxon>
        <taxon>Gammaproteobacteria</taxon>
        <taxon>Pseudomonadales</taxon>
        <taxon>Pseudomonadaceae</taxon>
        <taxon>Pseudomonas</taxon>
    </lineage>
</organism>
<protein>
    <submittedName>
        <fullName evidence="1">Uncharacterized protein</fullName>
    </submittedName>
</protein>
<proteinExistence type="predicted"/>
<gene>
    <name evidence="1" type="ORF">AWU82_27965</name>
</gene>
<dbReference type="EMBL" id="CP014205">
    <property type="protein sequence ID" value="AUG97337.1"/>
    <property type="molecule type" value="Genomic_DNA"/>
</dbReference>
<keyword evidence="2" id="KW-1185">Reference proteome</keyword>
<dbReference type="Proteomes" id="UP000075187">
    <property type="component" value="Chromosome"/>
</dbReference>
<sequence>MLVQPKKAIGALGTLALLDPDIPGAKQLPNGEWAINRAAALLNFPTLGMKVQIPVWSNKSLADKVELLLNNLVVDQQTVTQDAEKTQRTTLFVAPGRFQSGTWDLAYRVTRFNQAPELFTPPLKLLVKLEIPAGQDTDPGQGHSNLHMEFSPPEVVQDGVDKDTAENGVDVLVVAKPVSGTNLPYPDIAVGDVIIVSWGGKLVESNPVTQAQIDDPLNNPIVIHIGKDVILAAGDSGNEGLAVSFTASGY</sequence>
<accession>A0ABN5FLY8</accession>
<evidence type="ECO:0000313" key="1">
    <source>
        <dbReference type="EMBL" id="AUG97337.1"/>
    </source>
</evidence>
<reference evidence="1" key="1">
    <citation type="submission" date="2017-12" db="EMBL/GenBank/DDBJ databases">
        <title>Pseudomonas sp. MS586 complete sequence.</title>
        <authorList>
            <person name="Lu S."/>
            <person name="Deng P."/>
        </authorList>
    </citation>
    <scope>NUCLEOTIDE SEQUENCE</scope>
    <source>
        <strain evidence="1">MS586</strain>
    </source>
</reference>